<dbReference type="InterPro" id="IPR036514">
    <property type="entry name" value="SGNH_hydro_sf"/>
</dbReference>
<dbReference type="Proteomes" id="UP000199437">
    <property type="component" value="Unassembled WGS sequence"/>
</dbReference>
<gene>
    <name evidence="2" type="ORF">SAMN05216290_1097</name>
</gene>
<dbReference type="GeneID" id="99985831"/>
<dbReference type="EMBL" id="FOIR01000001">
    <property type="protein sequence ID" value="SEV98968.1"/>
    <property type="molecule type" value="Genomic_DNA"/>
</dbReference>
<dbReference type="CDD" id="cd01822">
    <property type="entry name" value="Lysophospholipase_L1_like"/>
    <property type="match status" value="1"/>
</dbReference>
<dbReference type="SUPFAM" id="SSF52266">
    <property type="entry name" value="SGNH hydrolase"/>
    <property type="match status" value="1"/>
</dbReference>
<dbReference type="STRING" id="1267423.SAMN05216290_1097"/>
<dbReference type="Gene3D" id="3.40.50.1110">
    <property type="entry name" value="SGNH hydrolase"/>
    <property type="match status" value="1"/>
</dbReference>
<feature type="domain" description="SGNH hydrolase-type esterase" evidence="1">
    <location>
        <begin position="37"/>
        <end position="200"/>
    </location>
</feature>
<dbReference type="PANTHER" id="PTHR30383">
    <property type="entry name" value="THIOESTERASE 1/PROTEASE 1/LYSOPHOSPHOLIPASE L1"/>
    <property type="match status" value="1"/>
</dbReference>
<evidence type="ECO:0000259" key="1">
    <source>
        <dbReference type="Pfam" id="PF13472"/>
    </source>
</evidence>
<name>A0A1I0NCX2_9BACT</name>
<proteinExistence type="predicted"/>
<dbReference type="PANTHER" id="PTHR30383:SF5">
    <property type="entry name" value="SGNH HYDROLASE-TYPE ESTERASE DOMAIN-CONTAINING PROTEIN"/>
    <property type="match status" value="1"/>
</dbReference>
<dbReference type="PROSITE" id="PS01098">
    <property type="entry name" value="LIPASE_GDSL_SER"/>
    <property type="match status" value="1"/>
</dbReference>
<keyword evidence="3" id="KW-1185">Reference proteome</keyword>
<evidence type="ECO:0000313" key="3">
    <source>
        <dbReference type="Proteomes" id="UP000199437"/>
    </source>
</evidence>
<dbReference type="OrthoDB" id="9786188at2"/>
<reference evidence="3" key="1">
    <citation type="submission" date="2016-10" db="EMBL/GenBank/DDBJ databases">
        <authorList>
            <person name="Varghese N."/>
            <person name="Submissions S."/>
        </authorList>
    </citation>
    <scope>NUCLEOTIDE SEQUENCE [LARGE SCALE GENOMIC DNA]</scope>
    <source>
        <strain evidence="3">CGMCC 1.12402</strain>
    </source>
</reference>
<dbReference type="GO" id="GO:0006629">
    <property type="term" value="P:lipid metabolic process"/>
    <property type="evidence" value="ECO:0007669"/>
    <property type="project" value="InterPro"/>
</dbReference>
<dbReference type="Pfam" id="PF13472">
    <property type="entry name" value="Lipase_GDSL_2"/>
    <property type="match status" value="1"/>
</dbReference>
<evidence type="ECO:0000313" key="2">
    <source>
        <dbReference type="EMBL" id="SEV98968.1"/>
    </source>
</evidence>
<protein>
    <submittedName>
        <fullName evidence="2">Acyl-CoA thioesterase-1</fullName>
    </submittedName>
</protein>
<sequence length="213" mass="23233">MNFKQEMFRTLTSVLVSITLISSILTKTQNEKQTIVFFGDSITAGYGIATENAFPALIDQKLQSEGLNYTAVNAGLSGETSMGGLNRIDWVLRSKPAILMLELGGNDGLRGLSLEETEKNLKAIIDKVRAANADTKIILAGMQIPPNLGQDYTTQFKNLFPKVAEDKGVAFIPFLLENVGGDKNLNLSDGIHPNEEGHKIVVETVWEALKPLL</sequence>
<dbReference type="InterPro" id="IPR051532">
    <property type="entry name" value="Ester_Hydrolysis_Enzymes"/>
</dbReference>
<dbReference type="GO" id="GO:0004622">
    <property type="term" value="F:phosphatidylcholine lysophospholipase activity"/>
    <property type="evidence" value="ECO:0007669"/>
    <property type="project" value="TreeGrafter"/>
</dbReference>
<dbReference type="RefSeq" id="WP_090257504.1">
    <property type="nucleotide sequence ID" value="NZ_FOIR01000001.1"/>
</dbReference>
<dbReference type="InterPro" id="IPR013830">
    <property type="entry name" value="SGNH_hydro"/>
</dbReference>
<accession>A0A1I0NCX2</accession>
<dbReference type="AlphaFoldDB" id="A0A1I0NCX2"/>
<dbReference type="InterPro" id="IPR008265">
    <property type="entry name" value="Lipase_GDSL_AS"/>
</dbReference>
<organism evidence="2 3">
    <name type="scientific">Roseivirga pacifica</name>
    <dbReference type="NCBI Taxonomy" id="1267423"/>
    <lineage>
        <taxon>Bacteria</taxon>
        <taxon>Pseudomonadati</taxon>
        <taxon>Bacteroidota</taxon>
        <taxon>Cytophagia</taxon>
        <taxon>Cytophagales</taxon>
        <taxon>Roseivirgaceae</taxon>
        <taxon>Roseivirga</taxon>
    </lineage>
</organism>